<keyword evidence="2" id="KW-1185">Reference proteome</keyword>
<organism evidence="1 2">
    <name type="scientific">Melastoma candidum</name>
    <dbReference type="NCBI Taxonomy" id="119954"/>
    <lineage>
        <taxon>Eukaryota</taxon>
        <taxon>Viridiplantae</taxon>
        <taxon>Streptophyta</taxon>
        <taxon>Embryophyta</taxon>
        <taxon>Tracheophyta</taxon>
        <taxon>Spermatophyta</taxon>
        <taxon>Magnoliopsida</taxon>
        <taxon>eudicotyledons</taxon>
        <taxon>Gunneridae</taxon>
        <taxon>Pentapetalae</taxon>
        <taxon>rosids</taxon>
        <taxon>malvids</taxon>
        <taxon>Myrtales</taxon>
        <taxon>Melastomataceae</taxon>
        <taxon>Melastomatoideae</taxon>
        <taxon>Melastomateae</taxon>
        <taxon>Melastoma</taxon>
    </lineage>
</organism>
<protein>
    <submittedName>
        <fullName evidence="1">Uncharacterized protein</fullName>
    </submittedName>
</protein>
<sequence length="210" mass="23269">MVVDGSKTVFRCASLLDTWITGIMVTVPPHSPGLLSLCMSLDVHASISQTVQFEYWLPPSQESLPFVEDKPKTEELQRLAFLIFSKSKCLDIASSKVSPSGQKDGKFFFFFFLHKQIMSRIGPEMHCFVVDVSLLSKIGFRSLQLGEYENQNEGVVDDGVNLAAVRSSCKPRCRLKQVEQQRRPPPLSGVSCSVTFAVALGGQGRLLPGW</sequence>
<evidence type="ECO:0000313" key="2">
    <source>
        <dbReference type="Proteomes" id="UP001057402"/>
    </source>
</evidence>
<name>A0ACB9NSZ3_9MYRT</name>
<dbReference type="EMBL" id="CM042886">
    <property type="protein sequence ID" value="KAI4339412.1"/>
    <property type="molecule type" value="Genomic_DNA"/>
</dbReference>
<reference evidence="2" key="1">
    <citation type="journal article" date="2023" name="Front. Plant Sci.">
        <title>Chromosomal-level genome assembly of Melastoma candidum provides insights into trichome evolution.</title>
        <authorList>
            <person name="Zhong Y."/>
            <person name="Wu W."/>
            <person name="Sun C."/>
            <person name="Zou P."/>
            <person name="Liu Y."/>
            <person name="Dai S."/>
            <person name="Zhou R."/>
        </authorList>
    </citation>
    <scope>NUCLEOTIDE SEQUENCE [LARGE SCALE GENOMIC DNA]</scope>
</reference>
<dbReference type="Proteomes" id="UP001057402">
    <property type="component" value="Chromosome 7"/>
</dbReference>
<comment type="caution">
    <text evidence="1">The sequence shown here is derived from an EMBL/GenBank/DDBJ whole genome shotgun (WGS) entry which is preliminary data.</text>
</comment>
<evidence type="ECO:0000313" key="1">
    <source>
        <dbReference type="EMBL" id="KAI4339412.1"/>
    </source>
</evidence>
<proteinExistence type="predicted"/>
<accession>A0ACB9NSZ3</accession>
<gene>
    <name evidence="1" type="ORF">MLD38_024359</name>
</gene>